<gene>
    <name evidence="3" type="ORF">NMN56_016340</name>
</gene>
<keyword evidence="3" id="KW-0547">Nucleotide-binding</keyword>
<dbReference type="PANTHER" id="PTHR35526">
    <property type="entry name" value="ANTI-SIGMA-F FACTOR RSBW-RELATED"/>
    <property type="match status" value="1"/>
</dbReference>
<dbReference type="SUPFAM" id="SSF55874">
    <property type="entry name" value="ATPase domain of HSP90 chaperone/DNA topoisomerase II/histidine kinase"/>
    <property type="match status" value="1"/>
</dbReference>
<dbReference type="Pfam" id="PF13581">
    <property type="entry name" value="HATPase_c_2"/>
    <property type="match status" value="1"/>
</dbReference>
<keyword evidence="3" id="KW-0067">ATP-binding</keyword>
<dbReference type="InterPro" id="IPR050267">
    <property type="entry name" value="Anti-sigma-factor_SerPK"/>
</dbReference>
<evidence type="ECO:0000313" key="4">
    <source>
        <dbReference type="Proteomes" id="UP001214441"/>
    </source>
</evidence>
<evidence type="ECO:0000256" key="1">
    <source>
        <dbReference type="ARBA" id="ARBA00022527"/>
    </source>
</evidence>
<keyword evidence="1" id="KW-0723">Serine/threonine-protein kinase</keyword>
<dbReference type="InterPro" id="IPR003594">
    <property type="entry name" value="HATPase_dom"/>
</dbReference>
<dbReference type="InterPro" id="IPR036890">
    <property type="entry name" value="HATPase_C_sf"/>
</dbReference>
<dbReference type="Proteomes" id="UP001214441">
    <property type="component" value="Unassembled WGS sequence"/>
</dbReference>
<dbReference type="Gene3D" id="3.30.565.10">
    <property type="entry name" value="Histidine kinase-like ATPase, C-terminal domain"/>
    <property type="match status" value="1"/>
</dbReference>
<reference evidence="3 4" key="1">
    <citation type="submission" date="2023-05" db="EMBL/GenBank/DDBJ databases">
        <title>Streptantibioticus silvisoli sp. nov., acidotolerant actinomycetes 1 from pine litter.</title>
        <authorList>
            <person name="Swiecimska M."/>
            <person name="Golinska P."/>
            <person name="Sangal V."/>
            <person name="Wachnowicz B."/>
            <person name="Goodfellow M."/>
        </authorList>
    </citation>
    <scope>NUCLEOTIDE SEQUENCE [LARGE SCALE GENOMIC DNA]</scope>
    <source>
        <strain evidence="3 4">DSM 42109</strain>
    </source>
</reference>
<comment type="caution">
    <text evidence="3">The sequence shown here is derived from an EMBL/GenBank/DDBJ whole genome shotgun (WGS) entry which is preliminary data.</text>
</comment>
<keyword evidence="1" id="KW-0418">Kinase</keyword>
<dbReference type="RefSeq" id="WP_274039547.1">
    <property type="nucleotide sequence ID" value="NZ_JANCPR020000014.1"/>
</dbReference>
<accession>A0ABT6ZWQ5</accession>
<name>A0ABT6ZWQ5_9ACTN</name>
<dbReference type="GO" id="GO:0005524">
    <property type="term" value="F:ATP binding"/>
    <property type="evidence" value="ECO:0007669"/>
    <property type="project" value="UniProtKB-KW"/>
</dbReference>
<proteinExistence type="predicted"/>
<organism evidence="3 4">
    <name type="scientific">Streptomyces iconiensis</name>
    <dbReference type="NCBI Taxonomy" id="1384038"/>
    <lineage>
        <taxon>Bacteria</taxon>
        <taxon>Bacillati</taxon>
        <taxon>Actinomycetota</taxon>
        <taxon>Actinomycetes</taxon>
        <taxon>Kitasatosporales</taxon>
        <taxon>Streptomycetaceae</taxon>
        <taxon>Streptomyces</taxon>
    </lineage>
</organism>
<protein>
    <submittedName>
        <fullName evidence="3">ATP-binding protein</fullName>
    </submittedName>
</protein>
<dbReference type="PANTHER" id="PTHR35526:SF3">
    <property type="entry name" value="ANTI-SIGMA-F FACTOR RSBW"/>
    <property type="match status" value="1"/>
</dbReference>
<evidence type="ECO:0000313" key="3">
    <source>
        <dbReference type="EMBL" id="MDJ1133504.1"/>
    </source>
</evidence>
<keyword evidence="4" id="KW-1185">Reference proteome</keyword>
<dbReference type="CDD" id="cd16936">
    <property type="entry name" value="HATPase_RsbW-like"/>
    <property type="match status" value="1"/>
</dbReference>
<feature type="domain" description="Histidine kinase/HSP90-like ATPase" evidence="2">
    <location>
        <begin position="28"/>
        <end position="142"/>
    </location>
</feature>
<keyword evidence="1" id="KW-0808">Transferase</keyword>
<sequence length="143" mass="16260">MARAEDRSSRTQQGAAVAPPLSYTWKLTARPRELAHFRRLVKRAMDEWQQQPQVRDVVLQGVTELLSNVARHAGSPRCELTVRRVGSEAVEVSVRDVSDMLPVVSLPDWWAEEGRGLWMLREVANGLGWERLEGGGKRVWFRA</sequence>
<dbReference type="EMBL" id="JANCPR020000014">
    <property type="protein sequence ID" value="MDJ1133504.1"/>
    <property type="molecule type" value="Genomic_DNA"/>
</dbReference>
<evidence type="ECO:0000259" key="2">
    <source>
        <dbReference type="Pfam" id="PF13581"/>
    </source>
</evidence>